<dbReference type="AlphaFoldDB" id="A0A6G0Z6V0"/>
<organism evidence="1 2">
    <name type="scientific">Aphis craccivora</name>
    <name type="common">Cowpea aphid</name>
    <dbReference type="NCBI Taxonomy" id="307492"/>
    <lineage>
        <taxon>Eukaryota</taxon>
        <taxon>Metazoa</taxon>
        <taxon>Ecdysozoa</taxon>
        <taxon>Arthropoda</taxon>
        <taxon>Hexapoda</taxon>
        <taxon>Insecta</taxon>
        <taxon>Pterygota</taxon>
        <taxon>Neoptera</taxon>
        <taxon>Paraneoptera</taxon>
        <taxon>Hemiptera</taxon>
        <taxon>Sternorrhyncha</taxon>
        <taxon>Aphidomorpha</taxon>
        <taxon>Aphidoidea</taxon>
        <taxon>Aphididae</taxon>
        <taxon>Aphidini</taxon>
        <taxon>Aphis</taxon>
        <taxon>Aphis</taxon>
    </lineage>
</organism>
<evidence type="ECO:0000313" key="1">
    <source>
        <dbReference type="EMBL" id="KAF0766250.1"/>
    </source>
</evidence>
<keyword evidence="2" id="KW-1185">Reference proteome</keyword>
<comment type="caution">
    <text evidence="1">The sequence shown here is derived from an EMBL/GenBank/DDBJ whole genome shotgun (WGS) entry which is preliminary data.</text>
</comment>
<accession>A0A6G0Z6V0</accession>
<name>A0A6G0Z6V0_APHCR</name>
<evidence type="ECO:0000313" key="2">
    <source>
        <dbReference type="Proteomes" id="UP000478052"/>
    </source>
</evidence>
<dbReference type="EMBL" id="VUJU01001234">
    <property type="protein sequence ID" value="KAF0766250.1"/>
    <property type="molecule type" value="Genomic_DNA"/>
</dbReference>
<sequence length="505" mass="57751">MKKSLGGAAKARERKKIKLEQVAHNYSQNISSTYAITKKSSTLEPVEPQGNKFTQPNSQLQTDEDHKKYLVDDSNIDEAEEELISAQVDSHSNISNSIHIPILHKKEKQEIVVDNIVQLPSSILQGSENPKDRSLTKSDKIVQPEMIFPAINGQRFSWKFYEKFNWIEFSVSNDALFCFPCRHFAANLSVSGQGLAIRVHIESVSQKNKGNFIELLEMFTSDEMKLRLQSWYGHYTSASYKNDFIQIIATLTRQHILGFIQKRQMSFLLRFMDNDFNIWEKSIGCYHMKNSNAESLANKIFKILSTNKLDKMNCIGQCYDGASVMSGDFLWVQERIRSEVPHGQKDKNLDVMHIERLIDTRWAYWFISIKKIVMRFSELLEVLSVLSNEGDQTARAIGILNEMSTLPFILTSLSMEALLQTVHCASLGLQNSNVIQSVAVNLINSIKESIEQMHIDTFWENINNSAKIIAEKNGITIENSRKNRKLLNKNLNNFFVQSTIGHNSK</sequence>
<dbReference type="PANTHER" id="PTHR45749">
    <property type="match status" value="1"/>
</dbReference>
<gene>
    <name evidence="1" type="ORF">FWK35_00007967</name>
</gene>
<proteinExistence type="predicted"/>
<dbReference type="Proteomes" id="UP000478052">
    <property type="component" value="Unassembled WGS sequence"/>
</dbReference>
<reference evidence="1 2" key="1">
    <citation type="submission" date="2019-08" db="EMBL/GenBank/DDBJ databases">
        <title>Whole genome of Aphis craccivora.</title>
        <authorList>
            <person name="Voronova N.V."/>
            <person name="Shulinski R.S."/>
            <person name="Bandarenka Y.V."/>
            <person name="Zhorov D.G."/>
            <person name="Warner D."/>
        </authorList>
    </citation>
    <scope>NUCLEOTIDE SEQUENCE [LARGE SCALE GENOMIC DNA]</scope>
    <source>
        <strain evidence="1">180601</strain>
        <tissue evidence="1">Whole Body</tissue>
    </source>
</reference>
<protein>
    <submittedName>
        <fullName evidence="1">Zinc finger MYM-type protein 1-like</fullName>
    </submittedName>
</protein>
<dbReference type="OrthoDB" id="10059816at2759"/>
<dbReference type="PANTHER" id="PTHR45749:SF37">
    <property type="entry name" value="OS05G0311600 PROTEIN"/>
    <property type="match status" value="1"/>
</dbReference>